<dbReference type="eggNOG" id="KOG0504">
    <property type="taxonomic scope" value="Eukaryota"/>
</dbReference>
<accession>A0A067RIC7</accession>
<dbReference type="STRING" id="136037.A0A067RIC7"/>
<feature type="region of interest" description="Disordered" evidence="1">
    <location>
        <begin position="58"/>
        <end position="115"/>
    </location>
</feature>
<reference evidence="2 3" key="1">
    <citation type="journal article" date="2014" name="Nat. Commun.">
        <title>Molecular traces of alternative social organization in a termite genome.</title>
        <authorList>
            <person name="Terrapon N."/>
            <person name="Li C."/>
            <person name="Robertson H.M."/>
            <person name="Ji L."/>
            <person name="Meng X."/>
            <person name="Booth W."/>
            <person name="Chen Z."/>
            <person name="Childers C.P."/>
            <person name="Glastad K.M."/>
            <person name="Gokhale K."/>
            <person name="Gowin J."/>
            <person name="Gronenberg W."/>
            <person name="Hermansen R.A."/>
            <person name="Hu H."/>
            <person name="Hunt B.G."/>
            <person name="Huylmans A.K."/>
            <person name="Khalil S.M."/>
            <person name="Mitchell R.D."/>
            <person name="Munoz-Torres M.C."/>
            <person name="Mustard J.A."/>
            <person name="Pan H."/>
            <person name="Reese J.T."/>
            <person name="Scharf M.E."/>
            <person name="Sun F."/>
            <person name="Vogel H."/>
            <person name="Xiao J."/>
            <person name="Yang W."/>
            <person name="Yang Z."/>
            <person name="Yang Z."/>
            <person name="Zhou J."/>
            <person name="Zhu J."/>
            <person name="Brent C.S."/>
            <person name="Elsik C.G."/>
            <person name="Goodisman M.A."/>
            <person name="Liberles D.A."/>
            <person name="Roe R.M."/>
            <person name="Vargo E.L."/>
            <person name="Vilcinskas A."/>
            <person name="Wang J."/>
            <person name="Bornberg-Bauer E."/>
            <person name="Korb J."/>
            <person name="Zhang G."/>
            <person name="Liebig J."/>
        </authorList>
    </citation>
    <scope>NUCLEOTIDE SEQUENCE [LARGE SCALE GENOMIC DNA]</scope>
    <source>
        <tissue evidence="2">Whole organism</tissue>
    </source>
</reference>
<evidence type="ECO:0000313" key="3">
    <source>
        <dbReference type="Proteomes" id="UP000027135"/>
    </source>
</evidence>
<gene>
    <name evidence="2" type="ORF">L798_06800</name>
</gene>
<dbReference type="OMA" id="WSGKKAR"/>
<dbReference type="EMBL" id="KK852664">
    <property type="protein sequence ID" value="KDR19027.1"/>
    <property type="molecule type" value="Genomic_DNA"/>
</dbReference>
<protein>
    <submittedName>
        <fullName evidence="2">Uncharacterized protein</fullName>
    </submittedName>
</protein>
<dbReference type="InParanoid" id="A0A067RIC7"/>
<evidence type="ECO:0000256" key="1">
    <source>
        <dbReference type="SAM" id="MobiDB-lite"/>
    </source>
</evidence>
<keyword evidence="3" id="KW-1185">Reference proteome</keyword>
<organism evidence="2 3">
    <name type="scientific">Zootermopsis nevadensis</name>
    <name type="common">Dampwood termite</name>
    <dbReference type="NCBI Taxonomy" id="136037"/>
    <lineage>
        <taxon>Eukaryota</taxon>
        <taxon>Metazoa</taxon>
        <taxon>Ecdysozoa</taxon>
        <taxon>Arthropoda</taxon>
        <taxon>Hexapoda</taxon>
        <taxon>Insecta</taxon>
        <taxon>Pterygota</taxon>
        <taxon>Neoptera</taxon>
        <taxon>Polyneoptera</taxon>
        <taxon>Dictyoptera</taxon>
        <taxon>Blattodea</taxon>
        <taxon>Blattoidea</taxon>
        <taxon>Termitoidae</taxon>
        <taxon>Termopsidae</taxon>
        <taxon>Zootermopsis</taxon>
    </lineage>
</organism>
<name>A0A067RIC7_ZOONE</name>
<evidence type="ECO:0000313" key="2">
    <source>
        <dbReference type="EMBL" id="KDR19027.1"/>
    </source>
</evidence>
<proteinExistence type="predicted"/>
<feature type="non-terminal residue" evidence="2">
    <location>
        <position position="1"/>
    </location>
</feature>
<sequence>AEKDLGFLRIGSLNVRVKRTTEAFSNFLGVGQSSEKIHKTWGSADNIQQVDRYVMPPPKYAPIKKRRSKRAQDFVISHSSPSTPPSEPRTSSGEAVGDSDSDTACGFGSNWQSTV</sequence>
<dbReference type="Proteomes" id="UP000027135">
    <property type="component" value="Unassembled WGS sequence"/>
</dbReference>
<dbReference type="AlphaFoldDB" id="A0A067RIC7"/>